<dbReference type="PROSITE" id="PS50222">
    <property type="entry name" value="EF_HAND_2"/>
    <property type="match status" value="1"/>
</dbReference>
<feature type="domain" description="EF-hand" evidence="2">
    <location>
        <begin position="69"/>
        <end position="104"/>
    </location>
</feature>
<dbReference type="AlphaFoldDB" id="A0A397P4B8"/>
<evidence type="ECO:0000313" key="3">
    <source>
        <dbReference type="EMBL" id="RIA44092.1"/>
    </source>
</evidence>
<dbReference type="PROSITE" id="PS51257">
    <property type="entry name" value="PROKAR_LIPOPROTEIN"/>
    <property type="match status" value="1"/>
</dbReference>
<evidence type="ECO:0000256" key="1">
    <source>
        <dbReference type="SAM" id="MobiDB-lite"/>
    </source>
</evidence>
<dbReference type="Gene3D" id="1.10.238.10">
    <property type="entry name" value="EF-hand"/>
    <property type="match status" value="1"/>
</dbReference>
<dbReference type="OrthoDB" id="7596931at2"/>
<dbReference type="RefSeq" id="WP_119035853.1">
    <property type="nucleotide sequence ID" value="NZ_QXDC01000003.1"/>
</dbReference>
<organism evidence="3 4">
    <name type="scientific">Hephaestia caeni</name>
    <dbReference type="NCBI Taxonomy" id="645617"/>
    <lineage>
        <taxon>Bacteria</taxon>
        <taxon>Pseudomonadati</taxon>
        <taxon>Pseudomonadota</taxon>
        <taxon>Alphaproteobacteria</taxon>
        <taxon>Sphingomonadales</taxon>
        <taxon>Sphingomonadaceae</taxon>
        <taxon>Hephaestia</taxon>
    </lineage>
</organism>
<reference evidence="3 4" key="1">
    <citation type="submission" date="2018-08" db="EMBL/GenBank/DDBJ databases">
        <title>Genomic Encyclopedia of Type Strains, Phase IV (KMG-IV): sequencing the most valuable type-strain genomes for metagenomic binning, comparative biology and taxonomic classification.</title>
        <authorList>
            <person name="Goeker M."/>
        </authorList>
    </citation>
    <scope>NUCLEOTIDE SEQUENCE [LARGE SCALE GENOMIC DNA]</scope>
    <source>
        <strain evidence="3 4">DSM 25527</strain>
    </source>
</reference>
<protein>
    <recommendedName>
        <fullName evidence="2">EF-hand domain-containing protein</fullName>
    </recommendedName>
</protein>
<evidence type="ECO:0000259" key="2">
    <source>
        <dbReference type="PROSITE" id="PS50222"/>
    </source>
</evidence>
<proteinExistence type="predicted"/>
<sequence length="151" mass="16340">MRTVLFLAALPLALLGCSHDDESDRNAEAAVAAGFRPPTVLGRADFGMDLDKRFDRLDVNGDSILERNEWPPRYADRIAELDKNKDGKVTSGEFFDALMARFDAADTNHDQVLTSEERAAADIPKDQGEDDADGDIANATEAAATNQSGTP</sequence>
<dbReference type="SUPFAM" id="SSF47473">
    <property type="entry name" value="EF-hand"/>
    <property type="match status" value="1"/>
</dbReference>
<dbReference type="InterPro" id="IPR018247">
    <property type="entry name" value="EF_Hand_1_Ca_BS"/>
</dbReference>
<keyword evidence="4" id="KW-1185">Reference proteome</keyword>
<dbReference type="PROSITE" id="PS00018">
    <property type="entry name" value="EF_HAND_1"/>
    <property type="match status" value="1"/>
</dbReference>
<dbReference type="GO" id="GO:0005509">
    <property type="term" value="F:calcium ion binding"/>
    <property type="evidence" value="ECO:0007669"/>
    <property type="project" value="InterPro"/>
</dbReference>
<name>A0A397P4B8_9SPHN</name>
<feature type="region of interest" description="Disordered" evidence="1">
    <location>
        <begin position="107"/>
        <end position="151"/>
    </location>
</feature>
<accession>A0A397P4B8</accession>
<comment type="caution">
    <text evidence="3">The sequence shown here is derived from an EMBL/GenBank/DDBJ whole genome shotgun (WGS) entry which is preliminary data.</text>
</comment>
<feature type="compositionally biased region" description="Basic and acidic residues" evidence="1">
    <location>
        <begin position="107"/>
        <end position="127"/>
    </location>
</feature>
<dbReference type="InterPro" id="IPR002048">
    <property type="entry name" value="EF_hand_dom"/>
</dbReference>
<evidence type="ECO:0000313" key="4">
    <source>
        <dbReference type="Proteomes" id="UP000266568"/>
    </source>
</evidence>
<dbReference type="Proteomes" id="UP000266568">
    <property type="component" value="Unassembled WGS sequence"/>
</dbReference>
<gene>
    <name evidence="3" type="ORF">DFR49_2329</name>
</gene>
<dbReference type="EMBL" id="QXDC01000003">
    <property type="protein sequence ID" value="RIA44092.1"/>
    <property type="molecule type" value="Genomic_DNA"/>
</dbReference>
<dbReference type="InterPro" id="IPR011992">
    <property type="entry name" value="EF-hand-dom_pair"/>
</dbReference>